<proteinExistence type="predicted"/>
<dbReference type="Proteomes" id="UP000010552">
    <property type="component" value="Unassembled WGS sequence"/>
</dbReference>
<protein>
    <submittedName>
        <fullName evidence="2">Uncharacterized protein</fullName>
    </submittedName>
</protein>
<evidence type="ECO:0000313" key="3">
    <source>
        <dbReference type="Proteomes" id="UP000010552"/>
    </source>
</evidence>
<dbReference type="EMBL" id="KB030661">
    <property type="protein sequence ID" value="ELK12450.1"/>
    <property type="molecule type" value="Genomic_DNA"/>
</dbReference>
<gene>
    <name evidence="2" type="ORF">PAL_GLEAN10014855</name>
</gene>
<reference evidence="3" key="1">
    <citation type="journal article" date="2013" name="Science">
        <title>Comparative analysis of bat genomes provides insight into the evolution of flight and immunity.</title>
        <authorList>
            <person name="Zhang G."/>
            <person name="Cowled C."/>
            <person name="Shi Z."/>
            <person name="Huang Z."/>
            <person name="Bishop-Lilly K.A."/>
            <person name="Fang X."/>
            <person name="Wynne J.W."/>
            <person name="Xiong Z."/>
            <person name="Baker M.L."/>
            <person name="Zhao W."/>
            <person name="Tachedjian M."/>
            <person name="Zhu Y."/>
            <person name="Zhou P."/>
            <person name="Jiang X."/>
            <person name="Ng J."/>
            <person name="Yang L."/>
            <person name="Wu L."/>
            <person name="Xiao J."/>
            <person name="Feng Y."/>
            <person name="Chen Y."/>
            <person name="Sun X."/>
            <person name="Zhang Y."/>
            <person name="Marsh G.A."/>
            <person name="Crameri G."/>
            <person name="Broder C.C."/>
            <person name="Frey K.G."/>
            <person name="Wang L.F."/>
            <person name="Wang J."/>
        </authorList>
    </citation>
    <scope>NUCLEOTIDE SEQUENCE [LARGE SCALE GENOMIC DNA]</scope>
</reference>
<dbReference type="AlphaFoldDB" id="L5KLP5"/>
<dbReference type="InParanoid" id="L5KLP5"/>
<feature type="region of interest" description="Disordered" evidence="1">
    <location>
        <begin position="17"/>
        <end position="49"/>
    </location>
</feature>
<evidence type="ECO:0000256" key="1">
    <source>
        <dbReference type="SAM" id="MobiDB-lite"/>
    </source>
</evidence>
<evidence type="ECO:0000313" key="2">
    <source>
        <dbReference type="EMBL" id="ELK12450.1"/>
    </source>
</evidence>
<keyword evidence="3" id="KW-1185">Reference proteome</keyword>
<accession>L5KLP5</accession>
<organism evidence="2 3">
    <name type="scientific">Pteropus alecto</name>
    <name type="common">Black flying fox</name>
    <dbReference type="NCBI Taxonomy" id="9402"/>
    <lineage>
        <taxon>Eukaryota</taxon>
        <taxon>Metazoa</taxon>
        <taxon>Chordata</taxon>
        <taxon>Craniata</taxon>
        <taxon>Vertebrata</taxon>
        <taxon>Euteleostomi</taxon>
        <taxon>Mammalia</taxon>
        <taxon>Eutheria</taxon>
        <taxon>Laurasiatheria</taxon>
        <taxon>Chiroptera</taxon>
        <taxon>Yinpterochiroptera</taxon>
        <taxon>Pteropodoidea</taxon>
        <taxon>Pteropodidae</taxon>
        <taxon>Pteropodinae</taxon>
        <taxon>Pteropus</taxon>
    </lineage>
</organism>
<feature type="compositionally biased region" description="Pro residues" evidence="1">
    <location>
        <begin position="28"/>
        <end position="48"/>
    </location>
</feature>
<name>L5KLP5_PTEAL</name>
<sequence>MLLKEYRICMPLTVDEVNAAPGPASSAPGPPPPAPFLGAPRPPPPPPGRRVYCGRQENLVGHCHLPN</sequence>